<dbReference type="EMBL" id="FAXA01000429">
    <property type="protein sequence ID" value="CUV03490.1"/>
    <property type="molecule type" value="Genomic_DNA"/>
</dbReference>
<feature type="domain" description="Response regulatory" evidence="2">
    <location>
        <begin position="8"/>
        <end position="76"/>
    </location>
</feature>
<evidence type="ECO:0000313" key="3">
    <source>
        <dbReference type="EMBL" id="CUV03490.1"/>
    </source>
</evidence>
<accession>A0A160VF80</accession>
<gene>
    <name evidence="3" type="ORF">MGWOODY_Clf2527</name>
</gene>
<dbReference type="PANTHER" id="PTHR44591">
    <property type="entry name" value="STRESS RESPONSE REGULATOR PROTEIN 1"/>
    <property type="match status" value="1"/>
</dbReference>
<dbReference type="GO" id="GO:0000160">
    <property type="term" value="P:phosphorelay signal transduction system"/>
    <property type="evidence" value="ECO:0007669"/>
    <property type="project" value="InterPro"/>
</dbReference>
<proteinExistence type="predicted"/>
<dbReference type="AlphaFoldDB" id="A0A160VF80"/>
<dbReference type="PANTHER" id="PTHR44591:SF3">
    <property type="entry name" value="RESPONSE REGULATORY DOMAIN-CONTAINING PROTEIN"/>
    <property type="match status" value="1"/>
</dbReference>
<dbReference type="SUPFAM" id="SSF52172">
    <property type="entry name" value="CheY-like"/>
    <property type="match status" value="1"/>
</dbReference>
<dbReference type="Pfam" id="PF00072">
    <property type="entry name" value="Response_reg"/>
    <property type="match status" value="1"/>
</dbReference>
<organism evidence="3">
    <name type="scientific">hydrothermal vent metagenome</name>
    <dbReference type="NCBI Taxonomy" id="652676"/>
    <lineage>
        <taxon>unclassified sequences</taxon>
        <taxon>metagenomes</taxon>
        <taxon>ecological metagenomes</taxon>
    </lineage>
</organism>
<dbReference type="PROSITE" id="PS50110">
    <property type="entry name" value="RESPONSE_REGULATORY"/>
    <property type="match status" value="1"/>
</dbReference>
<dbReference type="InterPro" id="IPR011006">
    <property type="entry name" value="CheY-like_superfamily"/>
</dbReference>
<evidence type="ECO:0000256" key="1">
    <source>
        <dbReference type="ARBA" id="ARBA00022553"/>
    </source>
</evidence>
<reference evidence="3" key="1">
    <citation type="submission" date="2015-10" db="EMBL/GenBank/DDBJ databases">
        <authorList>
            <person name="Gilbert D.G."/>
        </authorList>
    </citation>
    <scope>NUCLEOTIDE SEQUENCE</scope>
</reference>
<evidence type="ECO:0000259" key="2">
    <source>
        <dbReference type="PROSITE" id="PS50110"/>
    </source>
</evidence>
<dbReference type="InterPro" id="IPR001789">
    <property type="entry name" value="Sig_transdc_resp-reg_receiver"/>
</dbReference>
<keyword evidence="1" id="KW-0597">Phosphoprotein</keyword>
<dbReference type="Gene3D" id="3.40.50.2300">
    <property type="match status" value="1"/>
</dbReference>
<sequence>MVSGQQKKILVIEDDEDIRTIVVTRLKGASCETVIAADGQDGLRWFYGDHPDLVVLDISVPVMDGWQVLERLKEMS</sequence>
<name>A0A160VF80_9ZZZZ</name>
<dbReference type="InterPro" id="IPR050595">
    <property type="entry name" value="Bact_response_regulator"/>
</dbReference>
<protein>
    <submittedName>
        <fullName evidence="3">Two-component response regulator</fullName>
    </submittedName>
</protein>